<dbReference type="Proteomes" id="UP000377595">
    <property type="component" value="Unassembled WGS sequence"/>
</dbReference>
<feature type="transmembrane region" description="Helical" evidence="1">
    <location>
        <begin position="109"/>
        <end position="126"/>
    </location>
</feature>
<keyword evidence="1" id="KW-0472">Membrane</keyword>
<dbReference type="RefSeq" id="WP_155343587.1">
    <property type="nucleotide sequence ID" value="NZ_BAAAHM010000010.1"/>
</dbReference>
<dbReference type="OrthoDB" id="3542213at2"/>
<reference evidence="2 3" key="1">
    <citation type="submission" date="2019-10" db="EMBL/GenBank/DDBJ databases">
        <title>Whole genome shotgun sequence of Acrocarpospora pleiomorpha NBRC 16267.</title>
        <authorList>
            <person name="Ichikawa N."/>
            <person name="Kimura A."/>
            <person name="Kitahashi Y."/>
            <person name="Komaki H."/>
            <person name="Oguchi A."/>
        </authorList>
    </citation>
    <scope>NUCLEOTIDE SEQUENCE [LARGE SCALE GENOMIC DNA]</scope>
    <source>
        <strain evidence="2 3">NBRC 16267</strain>
    </source>
</reference>
<comment type="caution">
    <text evidence="2">The sequence shown here is derived from an EMBL/GenBank/DDBJ whole genome shotgun (WGS) entry which is preliminary data.</text>
</comment>
<dbReference type="EMBL" id="BLAF01000007">
    <property type="protein sequence ID" value="GES18459.1"/>
    <property type="molecule type" value="Genomic_DNA"/>
</dbReference>
<gene>
    <name evidence="2" type="ORF">Aple_013540</name>
</gene>
<dbReference type="AlphaFoldDB" id="A0A5M3XE64"/>
<protein>
    <submittedName>
        <fullName evidence="2">Uncharacterized protein</fullName>
    </submittedName>
</protein>
<accession>A0A5M3XE64</accession>
<evidence type="ECO:0000256" key="1">
    <source>
        <dbReference type="SAM" id="Phobius"/>
    </source>
</evidence>
<keyword evidence="3" id="KW-1185">Reference proteome</keyword>
<evidence type="ECO:0000313" key="2">
    <source>
        <dbReference type="EMBL" id="GES18459.1"/>
    </source>
</evidence>
<evidence type="ECO:0000313" key="3">
    <source>
        <dbReference type="Proteomes" id="UP000377595"/>
    </source>
</evidence>
<sequence>MAGHELIDRELAILARRLPPMVVEELADGLDETYHSALARYRDPEAAARAALAEFGDADIISAAFVAAAPGRGTARFLMAAGPVVGACWATVLMNASPAVGEVPFPARLTAGLLLGGVILALLTAVRTRHRYRAARRGALAGATGLAVLDLAMLSLAWPVDALAGVPSWLMACAAAASLTRILVVVRAMPDLLNVR</sequence>
<keyword evidence="1" id="KW-0812">Transmembrane</keyword>
<organism evidence="2 3">
    <name type="scientific">Acrocarpospora pleiomorpha</name>
    <dbReference type="NCBI Taxonomy" id="90975"/>
    <lineage>
        <taxon>Bacteria</taxon>
        <taxon>Bacillati</taxon>
        <taxon>Actinomycetota</taxon>
        <taxon>Actinomycetes</taxon>
        <taxon>Streptosporangiales</taxon>
        <taxon>Streptosporangiaceae</taxon>
        <taxon>Acrocarpospora</taxon>
    </lineage>
</organism>
<feature type="transmembrane region" description="Helical" evidence="1">
    <location>
        <begin position="77"/>
        <end position="97"/>
    </location>
</feature>
<proteinExistence type="predicted"/>
<feature type="transmembrane region" description="Helical" evidence="1">
    <location>
        <begin position="166"/>
        <end position="186"/>
    </location>
</feature>
<keyword evidence="1" id="KW-1133">Transmembrane helix</keyword>
<name>A0A5M3XE64_9ACTN</name>
<feature type="transmembrane region" description="Helical" evidence="1">
    <location>
        <begin position="138"/>
        <end position="160"/>
    </location>
</feature>